<protein>
    <recommendedName>
        <fullName evidence="1">Phytanoyl-CoA hydroxylase-interacting protein-like C-terminal domain-containing protein</fullName>
    </recommendedName>
</protein>
<proteinExistence type="predicted"/>
<dbReference type="OrthoDB" id="6074776at2759"/>
<reference evidence="2" key="1">
    <citation type="submission" date="2021-03" db="EMBL/GenBank/DDBJ databases">
        <authorList>
            <person name="Bekaert M."/>
        </authorList>
    </citation>
    <scope>NUCLEOTIDE SEQUENCE</scope>
</reference>
<dbReference type="Pfam" id="PF19281">
    <property type="entry name" value="PHYHIP_C"/>
    <property type="match status" value="1"/>
</dbReference>
<evidence type="ECO:0000259" key="1">
    <source>
        <dbReference type="Pfam" id="PF19281"/>
    </source>
</evidence>
<name>A0A8S3RR18_MYTED</name>
<dbReference type="InterPro" id="IPR042868">
    <property type="entry name" value="PHYHIP/PHYHIPL"/>
</dbReference>
<evidence type="ECO:0000313" key="2">
    <source>
        <dbReference type="EMBL" id="CAG2208976.1"/>
    </source>
</evidence>
<dbReference type="AlphaFoldDB" id="A0A8S3RR18"/>
<dbReference type="PANTHER" id="PTHR15698:SF10">
    <property type="entry name" value="PHYTANOYL-COA HYDROXYLASE-INTERACTING PROTEIN-LIKE C-TERMINAL DOMAIN-CONTAINING PROTEIN"/>
    <property type="match status" value="1"/>
</dbReference>
<sequence>MAASKEVSNNVKCHMIKADNSVASCSWFVKLKDKTQHLIDLKISCPICFLFDVLFIVLVDKSDFSSTNIFINSHCGDITISLNNSFNPKTNFILYVYGLKTITSSTGQYDWVVCYGYKEIECSEETQSNLPLKEIEEDMHLPLSSTVTQGTLPFTVHRQPPSLYRFDVNIMFTDEKYFIVFVKVKNQLRCYNVSGRCLNKTFPFELPSASSVQCKVLCACLQQRKKGRIFVTTTVSHSHVISFKTFLSHVDTYRLYNLAIAFGTRKVYPNMRPIQYFYRNKSVEYFQFILNSNYLKGEMRPYLKSNGGEQGSVVNGRLPGLFFSTYIDITTNMPNPCSHYGPIRLYYKALVMFNPQCNLYFSDFYCHYKRHHVTIILVPKLSTHNNFCRQYLTELNIFHNPYLCLRVELNGTFTVIANMDVSVEVFYTETINVRRALELQYGFIVETPTIGKGFAKPSGTPKNPDCNICNLK</sequence>
<evidence type="ECO:0000313" key="3">
    <source>
        <dbReference type="Proteomes" id="UP000683360"/>
    </source>
</evidence>
<dbReference type="PANTHER" id="PTHR15698">
    <property type="entry name" value="PROTEIN CBG15099"/>
    <property type="match status" value="1"/>
</dbReference>
<comment type="caution">
    <text evidence="2">The sequence shown here is derived from an EMBL/GenBank/DDBJ whole genome shotgun (WGS) entry which is preliminary data.</text>
</comment>
<dbReference type="InterPro" id="IPR045545">
    <property type="entry name" value="PHYIP/PHIPL_C"/>
</dbReference>
<gene>
    <name evidence="2" type="ORF">MEDL_23086</name>
</gene>
<keyword evidence="3" id="KW-1185">Reference proteome</keyword>
<organism evidence="2 3">
    <name type="scientific">Mytilus edulis</name>
    <name type="common">Blue mussel</name>
    <dbReference type="NCBI Taxonomy" id="6550"/>
    <lineage>
        <taxon>Eukaryota</taxon>
        <taxon>Metazoa</taxon>
        <taxon>Spiralia</taxon>
        <taxon>Lophotrochozoa</taxon>
        <taxon>Mollusca</taxon>
        <taxon>Bivalvia</taxon>
        <taxon>Autobranchia</taxon>
        <taxon>Pteriomorphia</taxon>
        <taxon>Mytilida</taxon>
        <taxon>Mytiloidea</taxon>
        <taxon>Mytilidae</taxon>
        <taxon>Mytilinae</taxon>
        <taxon>Mytilus</taxon>
    </lineage>
</organism>
<accession>A0A8S3RR18</accession>
<dbReference type="EMBL" id="CAJPWZ010001126">
    <property type="protein sequence ID" value="CAG2208976.1"/>
    <property type="molecule type" value="Genomic_DNA"/>
</dbReference>
<feature type="domain" description="Phytanoyl-CoA hydroxylase-interacting protein-like C-terminal" evidence="1">
    <location>
        <begin position="269"/>
        <end position="471"/>
    </location>
</feature>
<dbReference type="Proteomes" id="UP000683360">
    <property type="component" value="Unassembled WGS sequence"/>
</dbReference>